<dbReference type="EMBL" id="FNLN01000006">
    <property type="protein sequence ID" value="SDT86154.1"/>
    <property type="molecule type" value="Genomic_DNA"/>
</dbReference>
<reference evidence="2" key="1">
    <citation type="submission" date="2016-10" db="EMBL/GenBank/DDBJ databases">
        <authorList>
            <person name="de Groot N.N."/>
        </authorList>
    </citation>
    <scope>NUCLEOTIDE SEQUENCE [LARGE SCALE GENOMIC DNA]</scope>
    <source>
        <strain evidence="2">Nm10</strain>
    </source>
</reference>
<dbReference type="RefSeq" id="WP_062558188.1">
    <property type="nucleotide sequence ID" value="NZ_CP013341.1"/>
</dbReference>
<evidence type="ECO:0000313" key="1">
    <source>
        <dbReference type="EMBL" id="PTQ86508.1"/>
    </source>
</evidence>
<reference evidence="1 4" key="3">
    <citation type="submission" date="2018-04" db="EMBL/GenBank/DDBJ databases">
        <title>Active sludge and wastewater microbial communities from Klosterneuburg, Austria.</title>
        <authorList>
            <person name="Wagner M."/>
        </authorList>
    </citation>
    <scope>NUCLEOTIDE SEQUENCE [LARGE SCALE GENOMIC DNA]</scope>
    <source>
        <strain evidence="1 4">Nm4</strain>
    </source>
</reference>
<organism evidence="1 4">
    <name type="scientific">Nitrosomonas ureae</name>
    <dbReference type="NCBI Taxonomy" id="44577"/>
    <lineage>
        <taxon>Bacteria</taxon>
        <taxon>Pseudomonadati</taxon>
        <taxon>Pseudomonadota</taxon>
        <taxon>Betaproteobacteria</taxon>
        <taxon>Nitrosomonadales</taxon>
        <taxon>Nitrosomonadaceae</taxon>
        <taxon>Nitrosomonas</taxon>
    </lineage>
</organism>
<proteinExistence type="predicted"/>
<evidence type="ECO:0000313" key="4">
    <source>
        <dbReference type="Proteomes" id="UP000244110"/>
    </source>
</evidence>
<dbReference type="EMBL" id="QAOL01000010">
    <property type="protein sequence ID" value="PTQ86508.1"/>
    <property type="molecule type" value="Genomic_DNA"/>
</dbReference>
<accession>A0A0S3AH36</accession>
<dbReference type="KEGG" id="nur:ATY38_04135"/>
<protein>
    <submittedName>
        <fullName evidence="1">Uncharacterized protein</fullName>
    </submittedName>
</protein>
<sequence length="251" mass="27459">MYLPFSGNKEKVMNGALSPDYAVGRTYLTLTRGLTMKMMQGLVITLFSVLLQGYALATSIVYDGFTCLNAVDSNDPTPSITPIQSKFEVIENVGEGIYRLSLTGGIPRFVNNNQNVCIDSATAIGYAGIPAVDGLPRPLTSIDATAYFNGQELIIVISSMYTDLSARGTPFLPFTTSSVFAFTNMLIMEFNPNLSSFSLKKALRNRGFTQTSESRNLIAPFQETILPSFNETARDTPRILTPVSNIDFLLQ</sequence>
<dbReference type="Proteomes" id="UP000244110">
    <property type="component" value="Unassembled WGS sequence"/>
</dbReference>
<gene>
    <name evidence="1" type="ORF">C8R28_101084</name>
    <name evidence="2" type="ORF">SAMN05216406_10616</name>
</gene>
<keyword evidence="3" id="KW-1185">Reference proteome</keyword>
<evidence type="ECO:0000313" key="2">
    <source>
        <dbReference type="EMBL" id="SDT86154.1"/>
    </source>
</evidence>
<reference evidence="3" key="2">
    <citation type="submission" date="2016-10" db="EMBL/GenBank/DDBJ databases">
        <authorList>
            <person name="Varghese N."/>
            <person name="Submissions S."/>
        </authorList>
    </citation>
    <scope>NUCLEOTIDE SEQUENCE [LARGE SCALE GENOMIC DNA]</scope>
    <source>
        <strain evidence="3">Nm10</strain>
    </source>
</reference>
<dbReference type="Proteomes" id="UP000182882">
    <property type="component" value="Unassembled WGS sequence"/>
</dbReference>
<evidence type="ECO:0000313" key="3">
    <source>
        <dbReference type="Proteomes" id="UP000182882"/>
    </source>
</evidence>
<dbReference type="AlphaFoldDB" id="A0A0S3AH36"/>
<name>A0A0S3AH36_9PROT</name>